<sequence length="256" mass="28622">MDISSTDTISISASQLVHALAEELSTQTSAAFGSFTPAIYDTAWLAMIVKPTGGLRQELLFPDCLNYLIQEQKTDGSWESYGSPIDGILNSLAALLAMVKHKERQSCSPLERLLLSPRIEGATMAISRLLKEWEVHETCHVGFEILVPSLLEYLASYNINLYDFPGKNPLYCLYEKKLKNFPFESLYGKSQTTLLHSLEAFVGKIEFGRLSHHLTAGSMLGSPASTAAYLMEATEWDTRAEMYLHQVDQRWFGNAK</sequence>
<dbReference type="PANTHER" id="PTHR31739">
    <property type="entry name" value="ENT-COPALYL DIPHOSPHATE SYNTHASE, CHLOROPLASTIC"/>
    <property type="match status" value="1"/>
</dbReference>
<dbReference type="EMBL" id="WVTA01000004">
    <property type="protein sequence ID" value="KAK3214358.1"/>
    <property type="molecule type" value="Genomic_DNA"/>
</dbReference>
<dbReference type="Gene3D" id="1.50.10.160">
    <property type="match status" value="1"/>
</dbReference>
<dbReference type="Proteomes" id="UP001280581">
    <property type="component" value="Unassembled WGS sequence"/>
</dbReference>
<dbReference type="SUPFAM" id="SSF48239">
    <property type="entry name" value="Terpenoid cyclases/Protein prenyltransferases"/>
    <property type="match status" value="1"/>
</dbReference>
<comment type="caution">
    <text evidence="2">The sequence shown here is derived from an EMBL/GenBank/DDBJ whole genome shotgun (WGS) entry which is preliminary data.</text>
</comment>
<dbReference type="AlphaFoldDB" id="A0AAN6RJ59"/>
<dbReference type="PANTHER" id="PTHR31739:SF25">
    <property type="entry name" value="(E,E)-GERANYLLINALOOL SYNTHASE"/>
    <property type="match status" value="1"/>
</dbReference>
<comment type="similarity">
    <text evidence="1">Belongs to the terpene synthase family.</text>
</comment>
<dbReference type="InterPro" id="IPR050148">
    <property type="entry name" value="Terpene_synthase-like"/>
</dbReference>
<accession>A0AAN6RJ59</accession>
<name>A0AAN6RJ59_9PLEO</name>
<keyword evidence="3" id="KW-1185">Reference proteome</keyword>
<evidence type="ECO:0000256" key="1">
    <source>
        <dbReference type="ARBA" id="ARBA00006333"/>
    </source>
</evidence>
<dbReference type="GO" id="GO:0010333">
    <property type="term" value="F:terpene synthase activity"/>
    <property type="evidence" value="ECO:0007669"/>
    <property type="project" value="InterPro"/>
</dbReference>
<protein>
    <submittedName>
        <fullName evidence="2">Uncharacterized protein</fullName>
    </submittedName>
</protein>
<evidence type="ECO:0000313" key="2">
    <source>
        <dbReference type="EMBL" id="KAK3214358.1"/>
    </source>
</evidence>
<organism evidence="2 3">
    <name type="scientific">Pseudopithomyces chartarum</name>
    <dbReference type="NCBI Taxonomy" id="1892770"/>
    <lineage>
        <taxon>Eukaryota</taxon>
        <taxon>Fungi</taxon>
        <taxon>Dikarya</taxon>
        <taxon>Ascomycota</taxon>
        <taxon>Pezizomycotina</taxon>
        <taxon>Dothideomycetes</taxon>
        <taxon>Pleosporomycetidae</taxon>
        <taxon>Pleosporales</taxon>
        <taxon>Massarineae</taxon>
        <taxon>Didymosphaeriaceae</taxon>
        <taxon>Pseudopithomyces</taxon>
    </lineage>
</organism>
<dbReference type="GO" id="GO:0016102">
    <property type="term" value="P:diterpenoid biosynthetic process"/>
    <property type="evidence" value="ECO:0007669"/>
    <property type="project" value="TreeGrafter"/>
</dbReference>
<dbReference type="GO" id="GO:0000287">
    <property type="term" value="F:magnesium ion binding"/>
    <property type="evidence" value="ECO:0007669"/>
    <property type="project" value="TreeGrafter"/>
</dbReference>
<dbReference type="InterPro" id="IPR008930">
    <property type="entry name" value="Terpenoid_cyclase/PrenylTrfase"/>
</dbReference>
<reference evidence="2 3" key="1">
    <citation type="submission" date="2021-02" db="EMBL/GenBank/DDBJ databases">
        <title>Genome assembly of Pseudopithomyces chartarum.</title>
        <authorList>
            <person name="Jauregui R."/>
            <person name="Singh J."/>
            <person name="Voisey C."/>
        </authorList>
    </citation>
    <scope>NUCLEOTIDE SEQUENCE [LARGE SCALE GENOMIC DNA]</scope>
    <source>
        <strain evidence="2 3">AGR01</strain>
    </source>
</reference>
<proteinExistence type="inferred from homology"/>
<evidence type="ECO:0000313" key="3">
    <source>
        <dbReference type="Proteomes" id="UP001280581"/>
    </source>
</evidence>
<gene>
    <name evidence="2" type="ORF">GRF29_28g2928598</name>
</gene>